<proteinExistence type="predicted"/>
<name>A0ABV8E9J7_9HYPH</name>
<sequence length="349" mass="39498">MPSLCVRPSEMRALEELPEKDKDVIFPYIMLSPWVGSSNLLASINRIEKSYGSRTFILGIDRYYPKEKTKSDAQRDFARISGGENHYRDYLDFAKSVEQAIPCAFLVGANYESLRHQIDAALKLDKGVVVSVDRYRSNVTEELGAVLEGLDADQFGVHICGGWSNNPLFDELWFTDCCKFIFSAVEKAPIVLSTTSFPKLFDHISGVEEVPIGSRELFKAVSQRFNNERLIYGDWGSAKPRSDETASPAKPRIDYALGDKWVIARRWKKNQENNWDYADAAANLMASAYWPREISVWGEMRIQQTAHGLAFPIDSAPSNVAARINIHLHQQANFGVTIKDTDDPWDDEF</sequence>
<evidence type="ECO:0000313" key="1">
    <source>
        <dbReference type="EMBL" id="MFC3968834.1"/>
    </source>
</evidence>
<dbReference type="EMBL" id="JBHSBD010000049">
    <property type="protein sequence ID" value="MFC3968834.1"/>
    <property type="molecule type" value="Genomic_DNA"/>
</dbReference>
<dbReference type="Pfam" id="PF14350">
    <property type="entry name" value="Beta_protein"/>
    <property type="match status" value="1"/>
</dbReference>
<dbReference type="Proteomes" id="UP001595697">
    <property type="component" value="Unassembled WGS sequence"/>
</dbReference>
<gene>
    <name evidence="1" type="ORF">ACFOVS_11960</name>
</gene>
<evidence type="ECO:0000313" key="2">
    <source>
        <dbReference type="Proteomes" id="UP001595697"/>
    </source>
</evidence>
<reference evidence="2" key="1">
    <citation type="journal article" date="2019" name="Int. J. Syst. Evol. Microbiol.">
        <title>The Global Catalogue of Microorganisms (GCM) 10K type strain sequencing project: providing services to taxonomists for standard genome sequencing and annotation.</title>
        <authorList>
            <consortium name="The Broad Institute Genomics Platform"/>
            <consortium name="The Broad Institute Genome Sequencing Center for Infectious Disease"/>
            <person name="Wu L."/>
            <person name="Ma J."/>
        </authorList>
    </citation>
    <scope>NUCLEOTIDE SEQUENCE [LARGE SCALE GENOMIC DNA]</scope>
    <source>
        <strain evidence="2">TBRC 5781</strain>
    </source>
</reference>
<dbReference type="InterPro" id="IPR025683">
    <property type="entry name" value="Protein_beta"/>
</dbReference>
<accession>A0ABV8E9J7</accession>
<protein>
    <submittedName>
        <fullName evidence="1">Uncharacterized protein</fullName>
    </submittedName>
</protein>
<dbReference type="RefSeq" id="WP_281434971.1">
    <property type="nucleotide sequence ID" value="NZ_JBHSBD010000049.1"/>
</dbReference>
<keyword evidence="2" id="KW-1185">Reference proteome</keyword>
<organism evidence="1 2">
    <name type="scientific">Rhizobium lemnae</name>
    <dbReference type="NCBI Taxonomy" id="1214924"/>
    <lineage>
        <taxon>Bacteria</taxon>
        <taxon>Pseudomonadati</taxon>
        <taxon>Pseudomonadota</taxon>
        <taxon>Alphaproteobacteria</taxon>
        <taxon>Hyphomicrobiales</taxon>
        <taxon>Rhizobiaceae</taxon>
        <taxon>Rhizobium/Agrobacterium group</taxon>
        <taxon>Rhizobium</taxon>
    </lineage>
</organism>
<comment type="caution">
    <text evidence="1">The sequence shown here is derived from an EMBL/GenBank/DDBJ whole genome shotgun (WGS) entry which is preliminary data.</text>
</comment>